<keyword evidence="2" id="KW-0813">Transport</keyword>
<dbReference type="Pfam" id="PF00263">
    <property type="entry name" value="Secretin"/>
    <property type="match status" value="1"/>
</dbReference>
<dbReference type="PANTHER" id="PTHR30332:SF17">
    <property type="entry name" value="TYPE IV PILIATION SYSTEM PROTEIN DR_0774-RELATED"/>
    <property type="match status" value="1"/>
</dbReference>
<evidence type="ECO:0000313" key="8">
    <source>
        <dbReference type="Proteomes" id="UP000316473"/>
    </source>
</evidence>
<evidence type="ECO:0000256" key="3">
    <source>
        <dbReference type="ARBA" id="ARBA00023136"/>
    </source>
</evidence>
<comment type="subcellular location">
    <subcellularLocation>
        <location evidence="1">Membrane</location>
    </subcellularLocation>
</comment>
<dbReference type="InterPro" id="IPR050810">
    <property type="entry name" value="Bact_Secretion_Sys_Channel"/>
</dbReference>
<reference evidence="7 8" key="1">
    <citation type="submission" date="2019-06" db="EMBL/GenBank/DDBJ databases">
        <title>Nitrosomonas stercoris KYUHI-S whole genome shotgun sequence.</title>
        <authorList>
            <person name="Nakagawa T."/>
            <person name="Tsuchiya Y."/>
            <person name="Takahashi R."/>
        </authorList>
    </citation>
    <scope>NUCLEOTIDE SEQUENCE [LARGE SCALE GENOMIC DNA]</scope>
    <source>
        <strain evidence="7 8">KYUHI-S</strain>
    </source>
</reference>
<dbReference type="SMART" id="SM00965">
    <property type="entry name" value="STN"/>
    <property type="match status" value="1"/>
</dbReference>
<dbReference type="Pfam" id="PF16344">
    <property type="entry name" value="FecR_C"/>
    <property type="match status" value="1"/>
</dbReference>
<dbReference type="KEGG" id="nst:Nstercoris_01275"/>
<dbReference type="GO" id="GO:0015627">
    <property type="term" value="C:type II protein secretion system complex"/>
    <property type="evidence" value="ECO:0007669"/>
    <property type="project" value="TreeGrafter"/>
</dbReference>
<accession>A0A4Y1YPS6</accession>
<dbReference type="GO" id="GO:0030246">
    <property type="term" value="F:carbohydrate binding"/>
    <property type="evidence" value="ECO:0007669"/>
    <property type="project" value="InterPro"/>
</dbReference>
<dbReference type="PRINTS" id="PR00811">
    <property type="entry name" value="BCTERIALGSPD"/>
</dbReference>
<name>A0A4Y1YPS6_9PROT</name>
<keyword evidence="8" id="KW-1185">Reference proteome</keyword>
<dbReference type="InterPro" id="IPR008965">
    <property type="entry name" value="CBM2/CBM3_carb-bd_dom_sf"/>
</dbReference>
<keyword evidence="4" id="KW-0998">Cell outer membrane</keyword>
<dbReference type="InterPro" id="IPR001775">
    <property type="entry name" value="GspD/PilQ"/>
</dbReference>
<dbReference type="AlphaFoldDB" id="A0A4Y1YPS6"/>
<dbReference type="CDD" id="cd08547">
    <property type="entry name" value="Type_II_cohesin"/>
    <property type="match status" value="1"/>
</dbReference>
<dbReference type="Proteomes" id="UP000316473">
    <property type="component" value="Chromosome"/>
</dbReference>
<sequence length="768" mass="83925">MNTGKKVCLLMLCTLFVLIAGCANYVTRNPSFLEGKQLLAVGQLEEGLEKLEQAAREEPDNPEIGATLAREHDAVIGQLLLAADNARLAGYLEQADQGYLRVLAISANNKRAREGLDAVDRERRHIEQLNRAKEMLAQGEVEGAEKIIRAVLADNPMQSEARKLIKVLSERIARAETTELSLISEFSQPITMEFREAPLKTIFELISRTAGINFVFDRNVQQQATTSIFVRDNAIEDVLKLLLLTNQLAYKVLNSNTLLIYPDTPAKRMDYQELVVRSFHVANTDVKQMVAMIRGLLKARDIYINEKLNLFVMRDTLEMIRLVERLVAINDFPDPEVMLDVVVLEVKRDSTLDLGPDLPTSVTFSAVPGVGPPAQVAADSVVKLSMIKNTGFEGLRSFTIDNQAKIDFGKTLTNADVLANPRIRVKSREKAKIHIGNKEPVFTVTNTANVGSAASATYIDVGLKFEVEPVVKSTNEVVLKALLEVSSNLGEKRSGSGENAATAIVIGTRTAETVLELRDGETQVLAGLIQDDLSRVKSGIAGLVEIPVLGEIFSKQVKKHNKTEIILLITPHIIRNIVQPDHFESEFYSGTASAAGEMPVTIRKTATQSLAMEPTGSNAMMGGGYIPASNQPAVRSGYLPEHDSDAFTAEAERDAPSLLLRVPENVVMGREFAATVRLATLNSTLSGTLDLAYDPELLELVDGGEDSGIYNLKLGRDQPTGMTAVLRFKVISPNPDMTEIALQNLQVQDETGQPIAVEIPPAVTVTIQ</sequence>
<organism evidence="7 8">
    <name type="scientific">Nitrosomonas stercoris</name>
    <dbReference type="NCBI Taxonomy" id="1444684"/>
    <lineage>
        <taxon>Bacteria</taxon>
        <taxon>Pseudomonadati</taxon>
        <taxon>Pseudomonadota</taxon>
        <taxon>Betaproteobacteria</taxon>
        <taxon>Nitrosomonadales</taxon>
        <taxon>Nitrosomonadaceae</taxon>
        <taxon>Nitrosomonas</taxon>
    </lineage>
</organism>
<dbReference type="Gene3D" id="3.30.1370.120">
    <property type="match status" value="1"/>
</dbReference>
<evidence type="ECO:0000259" key="6">
    <source>
        <dbReference type="SMART" id="SM00965"/>
    </source>
</evidence>
<gene>
    <name evidence="7" type="ORF">Nstercoris_01275</name>
</gene>
<evidence type="ECO:0000313" key="7">
    <source>
        <dbReference type="EMBL" id="BBL35021.1"/>
    </source>
</evidence>
<dbReference type="InterPro" id="IPR004846">
    <property type="entry name" value="T2SS/T3SS_dom"/>
</dbReference>
<evidence type="ECO:0000256" key="2">
    <source>
        <dbReference type="ARBA" id="ARBA00022448"/>
    </source>
</evidence>
<dbReference type="PANTHER" id="PTHR30332">
    <property type="entry name" value="PROBABLE GENERAL SECRETION PATHWAY PROTEIN D"/>
    <property type="match status" value="1"/>
</dbReference>
<dbReference type="InterPro" id="IPR038591">
    <property type="entry name" value="NolW-like_sf"/>
</dbReference>
<dbReference type="InterPro" id="IPR011990">
    <property type="entry name" value="TPR-like_helical_dom_sf"/>
</dbReference>
<dbReference type="PROSITE" id="PS51257">
    <property type="entry name" value="PROKAR_LIPOPROTEIN"/>
    <property type="match status" value="1"/>
</dbReference>
<keyword evidence="3" id="KW-0472">Membrane</keyword>
<dbReference type="SUPFAM" id="SSF49384">
    <property type="entry name" value="Carbohydrate-binding domain"/>
    <property type="match status" value="1"/>
</dbReference>
<dbReference type="GO" id="GO:0009306">
    <property type="term" value="P:protein secretion"/>
    <property type="evidence" value="ECO:0007669"/>
    <property type="project" value="InterPro"/>
</dbReference>
<evidence type="ECO:0000256" key="1">
    <source>
        <dbReference type="ARBA" id="ARBA00004370"/>
    </source>
</evidence>
<protein>
    <recommendedName>
        <fullName evidence="6">Secretin/TonB short N-terminal domain-containing protein</fullName>
    </recommendedName>
</protein>
<dbReference type="PRINTS" id="PR01032">
    <property type="entry name" value="PHAGEIV"/>
</dbReference>
<dbReference type="GO" id="GO:0019867">
    <property type="term" value="C:outer membrane"/>
    <property type="evidence" value="ECO:0007669"/>
    <property type="project" value="InterPro"/>
</dbReference>
<evidence type="ECO:0000256" key="5">
    <source>
        <dbReference type="RuleBase" id="RU004003"/>
    </source>
</evidence>
<dbReference type="InterPro" id="IPR011662">
    <property type="entry name" value="Secretin/TonB_short_N"/>
</dbReference>
<proteinExistence type="inferred from homology"/>
<evidence type="ECO:0000256" key="4">
    <source>
        <dbReference type="ARBA" id="ARBA00023237"/>
    </source>
</evidence>
<dbReference type="Gene3D" id="1.25.40.10">
    <property type="entry name" value="Tetratricopeptide repeat domain"/>
    <property type="match status" value="1"/>
</dbReference>
<comment type="similarity">
    <text evidence="5">Belongs to the bacterial secretin family.</text>
</comment>
<dbReference type="EMBL" id="AP019755">
    <property type="protein sequence ID" value="BBL35021.1"/>
    <property type="molecule type" value="Genomic_DNA"/>
</dbReference>
<feature type="domain" description="Secretin/TonB short N-terminal" evidence="6">
    <location>
        <begin position="212"/>
        <end position="263"/>
    </location>
</feature>
<dbReference type="InterPro" id="IPR032508">
    <property type="entry name" value="FecR_C"/>
</dbReference>